<dbReference type="EMBL" id="FR824846">
    <property type="protein sequence ID" value="CCA28055.1"/>
    <property type="molecule type" value="Genomic_DNA"/>
</dbReference>
<evidence type="ECO:0000313" key="1">
    <source>
        <dbReference type="EMBL" id="CCA28055.1"/>
    </source>
</evidence>
<protein>
    <submittedName>
        <fullName evidence="1">AlNc14C1036G12733 protein</fullName>
    </submittedName>
</protein>
<reference evidence="1" key="1">
    <citation type="journal article" date="2011" name="PLoS Biol.">
        <title>Gene gain and loss during evolution of obligate parasitism in the white rust pathogen of Arabidopsis thaliana.</title>
        <authorList>
            <person name="Kemen E."/>
            <person name="Gardiner A."/>
            <person name="Schultz-Larsen T."/>
            <person name="Kemen A.C."/>
            <person name="Balmuth A.L."/>
            <person name="Robert-Seilaniantz A."/>
            <person name="Bailey K."/>
            <person name="Holub E."/>
            <person name="Studholme D.J."/>
            <person name="Maclean D."/>
            <person name="Jones J.D."/>
        </authorList>
    </citation>
    <scope>NUCLEOTIDE SEQUENCE</scope>
</reference>
<dbReference type="AlphaFoldDB" id="F0X2G0"/>
<reference evidence="1" key="2">
    <citation type="submission" date="2011-02" db="EMBL/GenBank/DDBJ databases">
        <authorList>
            <person name="MacLean D."/>
        </authorList>
    </citation>
    <scope>NUCLEOTIDE SEQUENCE</scope>
</reference>
<name>F0X2G0_9STRA</name>
<proteinExistence type="predicted"/>
<accession>F0X2G0</accession>
<dbReference type="HOGENOM" id="CLU_2255218_0_0_1"/>
<organism evidence="1">
    <name type="scientific">Albugo laibachii Nc14</name>
    <dbReference type="NCBI Taxonomy" id="890382"/>
    <lineage>
        <taxon>Eukaryota</taxon>
        <taxon>Sar</taxon>
        <taxon>Stramenopiles</taxon>
        <taxon>Oomycota</taxon>
        <taxon>Peronosporomycetes</taxon>
        <taxon>Albuginales</taxon>
        <taxon>Albuginaceae</taxon>
        <taxon>Albugo</taxon>
    </lineage>
</organism>
<gene>
    <name evidence="1" type="primary">AlNc14C1036G12733</name>
    <name evidence="1" type="ORF">ALNC14_141990</name>
</gene>
<sequence>MESYDWSHFQSNLLCEKTKTFEMHSESKIENDCFTKANIKHKFYLPFCFVECSFRHSDNNGEKLEECKYTSILFCTPPNVETVYMETNVNTAKVRTIIWSNRGS</sequence>